<dbReference type="PROSITE" id="PS50219">
    <property type="entry name" value="CNH"/>
    <property type="match status" value="1"/>
</dbReference>
<gene>
    <name evidence="5" type="ORF">BIW11_04192</name>
</gene>
<dbReference type="Pfam" id="PF02145">
    <property type="entry name" value="Rap_GAP"/>
    <property type="match status" value="1"/>
</dbReference>
<proteinExistence type="predicted"/>
<evidence type="ECO:0000256" key="1">
    <source>
        <dbReference type="ARBA" id="ARBA00022468"/>
    </source>
</evidence>
<comment type="caution">
    <text evidence="5">The sequence shown here is derived from an EMBL/GenBank/DDBJ whole genome shotgun (WGS) entry which is preliminary data.</text>
</comment>
<sequence length="772" mass="86536">MFSNEKGSKDFDKLVSLLGEKVRLKGWDKYRGGLDVKGDMTGKQSVYTIYEGHEIMFHVSTQLPYSKDNRQQVERKRHIGNDIVNIIFLEGNYEDHINFKPSMIKSQFTHIFAVITYDSTADAFRLSLFSEESVPLFGPTLPCPPVFHNHQEFREFLLVKLINGEKAAFNTPIFAQKRERTLDMLIKDLYHEHMSDRGTMLNRRAFSDVLPETPRGSRRKEEARQVEFVRIGQALKLDTIVKGDAPTSLATTSLFKREPWEPHCYYPDFQHDVVCGDSWSEHRLILATEAGIFILDEGLPYRQIFDKSVQVKQLSVVEAHGILLMRTDRGRDSRVHVFRLSDFEIDPSVNIVKTRHDLREHRLERTKGCHLYSLSRPGGSHLRMAVCVGRKLLVMQWRHSAAWTTWCAASDTDTVDGFQLVRELNVNEAPVICTLVDSPRPGADNQICVGYRHQFDLINEKTGEAIRLHNLDKVERLHLVTALDIYEDDEAELLLCYNHTTHFQKLQEETSNTFDFQWNAMPEGVVCVFPYIMGFNYDSIEIRLIINGNLVHNMAMPKLKLITSKSDIFFASTAPEFFQVRKDRVRDDMAAQQGQHFTFNNNLSAIKADSTRDSSVSPPSSPHCSGPKPLRIYRISFSCLTGSASPCERRCPTPSLPSPAGVLTAAGSASGATSVTHNSYSQQPYLSPDFQEGCGGRPSRSACASPVPLLRSLSPCGSSKRSVMHTTHASSSSNSSDSGVGRSLGASPPASPFPSSATTTATANNGKLADSH</sequence>
<dbReference type="GO" id="GO:0051056">
    <property type="term" value="P:regulation of small GTPase mediated signal transduction"/>
    <property type="evidence" value="ECO:0007669"/>
    <property type="project" value="InterPro"/>
</dbReference>
<dbReference type="InterPro" id="IPR050989">
    <property type="entry name" value="Rap1_Ran_GAP"/>
</dbReference>
<organism evidence="5 6">
    <name type="scientific">Tropilaelaps mercedesae</name>
    <dbReference type="NCBI Taxonomy" id="418985"/>
    <lineage>
        <taxon>Eukaryota</taxon>
        <taxon>Metazoa</taxon>
        <taxon>Ecdysozoa</taxon>
        <taxon>Arthropoda</taxon>
        <taxon>Chelicerata</taxon>
        <taxon>Arachnida</taxon>
        <taxon>Acari</taxon>
        <taxon>Parasitiformes</taxon>
        <taxon>Mesostigmata</taxon>
        <taxon>Gamasina</taxon>
        <taxon>Dermanyssoidea</taxon>
        <taxon>Laelapidae</taxon>
        <taxon>Tropilaelaps</taxon>
    </lineage>
</organism>
<dbReference type="EMBL" id="MNPL01018057">
    <property type="protein sequence ID" value="OQR70272.1"/>
    <property type="molecule type" value="Genomic_DNA"/>
</dbReference>
<evidence type="ECO:0000259" key="3">
    <source>
        <dbReference type="PROSITE" id="PS50085"/>
    </source>
</evidence>
<dbReference type="InterPro" id="IPR035974">
    <property type="entry name" value="Rap/Ran-GAP_sf"/>
</dbReference>
<evidence type="ECO:0000256" key="2">
    <source>
        <dbReference type="SAM" id="MobiDB-lite"/>
    </source>
</evidence>
<feature type="domain" description="Rap-GAP" evidence="3">
    <location>
        <begin position="1"/>
        <end position="189"/>
    </location>
</feature>
<dbReference type="PROSITE" id="PS50085">
    <property type="entry name" value="RAPGAP"/>
    <property type="match status" value="1"/>
</dbReference>
<dbReference type="OrthoDB" id="2499658at2759"/>
<protein>
    <submittedName>
        <fullName evidence="5">GTPase-activating Rap/Ran-GAP domain protein 3-like</fullName>
    </submittedName>
</protein>
<evidence type="ECO:0000259" key="4">
    <source>
        <dbReference type="PROSITE" id="PS50219"/>
    </source>
</evidence>
<feature type="compositionally biased region" description="Polar residues" evidence="2">
    <location>
        <begin position="715"/>
        <end position="729"/>
    </location>
</feature>
<feature type="region of interest" description="Disordered" evidence="2">
    <location>
        <begin position="714"/>
        <end position="772"/>
    </location>
</feature>
<dbReference type="InterPro" id="IPR000331">
    <property type="entry name" value="Rap/Ran_GAP_dom"/>
</dbReference>
<feature type="compositionally biased region" description="Low complexity" evidence="2">
    <location>
        <begin position="753"/>
        <end position="763"/>
    </location>
</feature>
<keyword evidence="6" id="KW-1185">Reference proteome</keyword>
<evidence type="ECO:0000313" key="6">
    <source>
        <dbReference type="Proteomes" id="UP000192247"/>
    </source>
</evidence>
<feature type="domain" description="CNH" evidence="4">
    <location>
        <begin position="270"/>
        <end position="569"/>
    </location>
</feature>
<evidence type="ECO:0000313" key="5">
    <source>
        <dbReference type="EMBL" id="OQR70272.1"/>
    </source>
</evidence>
<dbReference type="Proteomes" id="UP000192247">
    <property type="component" value="Unassembled WGS sequence"/>
</dbReference>
<accession>A0A1V9XAC6</accession>
<dbReference type="STRING" id="418985.A0A1V9XAC6"/>
<dbReference type="Pfam" id="PF00780">
    <property type="entry name" value="CNH"/>
    <property type="match status" value="1"/>
</dbReference>
<dbReference type="Gene3D" id="3.40.50.11210">
    <property type="entry name" value="Rap/Ran-GAP"/>
    <property type="match status" value="1"/>
</dbReference>
<dbReference type="AlphaFoldDB" id="A0A1V9XAC6"/>
<dbReference type="SUPFAM" id="SSF111347">
    <property type="entry name" value="Rap/Ran-GAP"/>
    <property type="match status" value="1"/>
</dbReference>
<dbReference type="PANTHER" id="PTHR15711">
    <property type="entry name" value="RAP GTPASE-ACTIVATING PROTEIN"/>
    <property type="match status" value="1"/>
</dbReference>
<keyword evidence="1" id="KW-0343">GTPase activation</keyword>
<name>A0A1V9XAC6_9ACAR</name>
<dbReference type="SMART" id="SM00036">
    <property type="entry name" value="CNH"/>
    <property type="match status" value="1"/>
</dbReference>
<reference evidence="5 6" key="1">
    <citation type="journal article" date="2017" name="Gigascience">
        <title>Draft genome of the honey bee ectoparasitic mite, Tropilaelaps mercedesae, is shaped by the parasitic life history.</title>
        <authorList>
            <person name="Dong X."/>
            <person name="Armstrong S.D."/>
            <person name="Xia D."/>
            <person name="Makepeace B.L."/>
            <person name="Darby A.C."/>
            <person name="Kadowaki T."/>
        </authorList>
    </citation>
    <scope>NUCLEOTIDE SEQUENCE [LARGE SCALE GENOMIC DNA]</scope>
    <source>
        <strain evidence="5">Wuxi-XJTLU</strain>
    </source>
</reference>
<dbReference type="InterPro" id="IPR001180">
    <property type="entry name" value="CNH_dom"/>
</dbReference>
<dbReference type="InParanoid" id="A0A1V9XAC6"/>
<dbReference type="PANTHER" id="PTHR15711:SF62">
    <property type="entry name" value="GTPASE-ACTIVATING RAP_RAN-GAP DOMAIN-LIKE PROTEIN 3"/>
    <property type="match status" value="1"/>
</dbReference>
<dbReference type="GO" id="GO:0005096">
    <property type="term" value="F:GTPase activator activity"/>
    <property type="evidence" value="ECO:0007669"/>
    <property type="project" value="UniProtKB-KW"/>
</dbReference>